<proteinExistence type="predicted"/>
<gene>
    <name evidence="1" type="ORF">METZ01_LOCUS208806</name>
</gene>
<dbReference type="InterPro" id="IPR014729">
    <property type="entry name" value="Rossmann-like_a/b/a_fold"/>
</dbReference>
<protein>
    <submittedName>
        <fullName evidence="1">Uncharacterized protein</fullName>
    </submittedName>
</protein>
<organism evidence="1">
    <name type="scientific">marine metagenome</name>
    <dbReference type="NCBI Taxonomy" id="408172"/>
    <lineage>
        <taxon>unclassified sequences</taxon>
        <taxon>metagenomes</taxon>
        <taxon>ecological metagenomes</taxon>
    </lineage>
</organism>
<sequence length="90" mass="10434">MHHFLSKNFDENYTIVELNDDWGPGAFDEKLEAIIVSEETERVALNLNQKRESRNLKELKVVIISLVLDKNGKKISSTRIRNNEIDTDMC</sequence>
<evidence type="ECO:0000313" key="1">
    <source>
        <dbReference type="EMBL" id="SVB55952.1"/>
    </source>
</evidence>
<dbReference type="AlphaFoldDB" id="A0A382EZX1"/>
<name>A0A382EZX1_9ZZZZ</name>
<feature type="non-terminal residue" evidence="1">
    <location>
        <position position="90"/>
    </location>
</feature>
<reference evidence="1" key="1">
    <citation type="submission" date="2018-05" db="EMBL/GenBank/DDBJ databases">
        <authorList>
            <person name="Lanie J.A."/>
            <person name="Ng W.-L."/>
            <person name="Kazmierczak K.M."/>
            <person name="Andrzejewski T.M."/>
            <person name="Davidsen T.M."/>
            <person name="Wayne K.J."/>
            <person name="Tettelin H."/>
            <person name="Glass J.I."/>
            <person name="Rusch D."/>
            <person name="Podicherti R."/>
            <person name="Tsui H.-C.T."/>
            <person name="Winkler M.E."/>
        </authorList>
    </citation>
    <scope>NUCLEOTIDE SEQUENCE</scope>
</reference>
<dbReference type="Gene3D" id="3.40.50.620">
    <property type="entry name" value="HUPs"/>
    <property type="match status" value="1"/>
</dbReference>
<dbReference type="EMBL" id="UINC01047102">
    <property type="protein sequence ID" value="SVB55952.1"/>
    <property type="molecule type" value="Genomic_DNA"/>
</dbReference>
<accession>A0A382EZX1</accession>